<dbReference type="Pfam" id="PF13439">
    <property type="entry name" value="Glyco_transf_4"/>
    <property type="match status" value="1"/>
</dbReference>
<dbReference type="EC" id="2.4.-.-" evidence="4"/>
<evidence type="ECO:0000259" key="3">
    <source>
        <dbReference type="Pfam" id="PF13439"/>
    </source>
</evidence>
<keyword evidence="5" id="KW-1185">Reference proteome</keyword>
<dbReference type="RefSeq" id="WP_338598336.1">
    <property type="nucleotide sequence ID" value="NZ_CP146016.1"/>
</dbReference>
<dbReference type="InterPro" id="IPR001296">
    <property type="entry name" value="Glyco_trans_1"/>
</dbReference>
<keyword evidence="1 4" id="KW-0808">Transferase</keyword>
<accession>A0AAX4KWK0</accession>
<protein>
    <submittedName>
        <fullName evidence="4">Glycosyltransferase family 4 protein</fullName>
        <ecNumber evidence="4">2.4.-.-</ecNumber>
    </submittedName>
</protein>
<dbReference type="CDD" id="cd03801">
    <property type="entry name" value="GT4_PimA-like"/>
    <property type="match status" value="1"/>
</dbReference>
<organism evidence="4 5">
    <name type="scientific">Sulfolobus tengchongensis</name>
    <dbReference type="NCBI Taxonomy" id="207809"/>
    <lineage>
        <taxon>Archaea</taxon>
        <taxon>Thermoproteota</taxon>
        <taxon>Thermoprotei</taxon>
        <taxon>Sulfolobales</taxon>
        <taxon>Sulfolobaceae</taxon>
        <taxon>Sulfolobus</taxon>
    </lineage>
</organism>
<name>A0AAX4KWK0_9CREN</name>
<dbReference type="EMBL" id="CP146016">
    <property type="protein sequence ID" value="WWQ59285.1"/>
    <property type="molecule type" value="Genomic_DNA"/>
</dbReference>
<dbReference type="PANTHER" id="PTHR46401:SF2">
    <property type="entry name" value="GLYCOSYLTRANSFERASE WBBK-RELATED"/>
    <property type="match status" value="1"/>
</dbReference>
<evidence type="ECO:0000256" key="1">
    <source>
        <dbReference type="ARBA" id="ARBA00022679"/>
    </source>
</evidence>
<dbReference type="SUPFAM" id="SSF53756">
    <property type="entry name" value="UDP-Glycosyltransferase/glycogen phosphorylase"/>
    <property type="match status" value="1"/>
</dbReference>
<dbReference type="Gene3D" id="3.40.50.2000">
    <property type="entry name" value="Glycogen Phosphorylase B"/>
    <property type="match status" value="2"/>
</dbReference>
<dbReference type="InterPro" id="IPR028098">
    <property type="entry name" value="Glyco_trans_4-like_N"/>
</dbReference>
<reference evidence="4 5" key="1">
    <citation type="submission" date="2024-02" db="EMBL/GenBank/DDBJ databases">
        <title>STSV induces naive adaptation in Sulfolobus.</title>
        <authorList>
            <person name="Xiang X."/>
            <person name="Song M."/>
        </authorList>
    </citation>
    <scope>NUCLEOTIDE SEQUENCE [LARGE SCALE GENOMIC DNA]</scope>
    <source>
        <strain evidence="4 5">RT2</strain>
    </source>
</reference>
<feature type="domain" description="Glycosyl transferase family 1" evidence="2">
    <location>
        <begin position="172"/>
        <end position="324"/>
    </location>
</feature>
<dbReference type="GeneID" id="89336532"/>
<evidence type="ECO:0000313" key="5">
    <source>
        <dbReference type="Proteomes" id="UP001432202"/>
    </source>
</evidence>
<dbReference type="Proteomes" id="UP001432202">
    <property type="component" value="Chromosome"/>
</dbReference>
<feature type="domain" description="Glycosyltransferase subfamily 4-like N-terminal" evidence="3">
    <location>
        <begin position="17"/>
        <end position="169"/>
    </location>
</feature>
<keyword evidence="4" id="KW-0328">Glycosyltransferase</keyword>
<evidence type="ECO:0000259" key="2">
    <source>
        <dbReference type="Pfam" id="PF00534"/>
    </source>
</evidence>
<dbReference type="PANTHER" id="PTHR46401">
    <property type="entry name" value="GLYCOSYLTRANSFERASE WBBK-RELATED"/>
    <property type="match status" value="1"/>
</dbReference>
<dbReference type="Pfam" id="PF00534">
    <property type="entry name" value="Glycos_transf_1"/>
    <property type="match status" value="1"/>
</dbReference>
<dbReference type="GO" id="GO:0016757">
    <property type="term" value="F:glycosyltransferase activity"/>
    <property type="evidence" value="ECO:0007669"/>
    <property type="project" value="UniProtKB-KW"/>
</dbReference>
<evidence type="ECO:0000313" key="4">
    <source>
        <dbReference type="EMBL" id="WWQ59285.1"/>
    </source>
</evidence>
<proteinExistence type="predicted"/>
<gene>
    <name evidence="4" type="ORF">V6M85_07150</name>
</gene>
<sequence>MNLLVVNHRDLKHPKSGGAEQVIYEISRRLVRKGINVTWLAEEVNGLPREEEIEGIKILRKGNPLTLHFKAPSEARKYEVVIDSVAHAVPFYSYLVNKNSIALIHHVHQDVVKYELNPLMARVVALLERNVKNYENLIAVSNTTKRDLVERVGVREERIKVIYNGIDHNLYKPGKKAEEPTILWIGRLKKYKNPLDAIEIAKRVKAKLIMVGGGDLEDEVSRKIKEVNGKYLGRVNEERKIQLYQSAWIVIVTSFIEGWSMVTVEANACGTPVVAYNKGSLPEIINNGVNGYVVEYKNIEGMSKIINELLSNEDMMKKMWKTSYEESLKYDWDKSADEYYKYLQNFSR</sequence>
<dbReference type="AlphaFoldDB" id="A0AAX4KWK0"/>